<sequence length="235" mass="27677">MNNLIKETLILDYNSLVIQDLINSRQWKELNDVEKVKSIYNFVRDEIKFGYNSSDDIRASQVLKDGYGQCNTKSTLLMALLRAVNIPNRLHGFTIDKALQKGAITGIWYELSPSNILHTWVEIYIEEKWFNLEGVILDKIYLQKLQSINSHKTATFCGYGVYTDNFLNPPIEWNLNDTYIQDKGINQDFGIFESPDDFYKKHRQELSFFKKLMYIYIVRHLMNRNVKKIRNRACI</sequence>
<evidence type="ECO:0000259" key="1">
    <source>
        <dbReference type="SMART" id="SM00460"/>
    </source>
</evidence>
<dbReference type="InterPro" id="IPR002931">
    <property type="entry name" value="Transglutaminase-like"/>
</dbReference>
<dbReference type="SUPFAM" id="SSF54001">
    <property type="entry name" value="Cysteine proteinases"/>
    <property type="match status" value="1"/>
</dbReference>
<dbReference type="InterPro" id="IPR038765">
    <property type="entry name" value="Papain-like_cys_pep_sf"/>
</dbReference>
<reference evidence="2" key="2">
    <citation type="submission" date="2019-04" db="EMBL/GenBank/DDBJ databases">
        <title>Emergence of plasmid-mediated tetracycline resistance in animals and humans.</title>
        <authorList>
            <person name="He T."/>
            <person name="Wang R."/>
            <person name="Liu D."/>
            <person name="Walsh T.R."/>
            <person name="Zhang R."/>
            <person name="Lv Y."/>
            <person name="Ke Y."/>
            <person name="Ji Q."/>
            <person name="Wei R."/>
            <person name="Liu Z."/>
            <person name="Shen Y."/>
            <person name="Sun L."/>
            <person name="Lei L."/>
            <person name="Lv Z."/>
            <person name="Li Y."/>
            <person name="Pang M."/>
            <person name="Wang L."/>
            <person name="Sun Q."/>
            <person name="Shen Z."/>
            <person name="Wang S."/>
            <person name="Chen G."/>
            <person name="Wu C."/>
            <person name="Shen J."/>
            <person name="Wang Y."/>
        </authorList>
    </citation>
    <scope>NUCLEOTIDE SEQUENCE</scope>
    <source>
        <strain evidence="2">34AB</strain>
        <plasmid evidence="2">p34AB</plasmid>
    </source>
</reference>
<dbReference type="PANTHER" id="PTHR33490">
    <property type="entry name" value="BLR5614 PROTEIN-RELATED"/>
    <property type="match status" value="1"/>
</dbReference>
<proteinExistence type="predicted"/>
<evidence type="ECO:0000313" key="2">
    <source>
        <dbReference type="EMBL" id="QBQ85583.1"/>
    </source>
</evidence>
<reference evidence="2" key="1">
    <citation type="submission" date="2018-11" db="EMBL/GenBank/DDBJ databases">
        <authorList>
            <person name="He T.Sr."/>
            <person name="Wang R."/>
            <person name="Liu D."/>
            <person name="Shen J."/>
            <person name="Wang Y."/>
        </authorList>
    </citation>
    <scope>NUCLEOTIDE SEQUENCE</scope>
    <source>
        <strain evidence="2">34AB</strain>
        <plasmid evidence="2">p34AB</plasmid>
    </source>
</reference>
<geneLocation type="plasmid" evidence="2">
    <name>p34AB</name>
</geneLocation>
<dbReference type="SMART" id="SM00460">
    <property type="entry name" value="TGc"/>
    <property type="match status" value="1"/>
</dbReference>
<dbReference type="RefSeq" id="WP_004809026.1">
    <property type="nucleotide sequence ID" value="NZ_JABKAQ010000046.1"/>
</dbReference>
<dbReference type="Pfam" id="PF01841">
    <property type="entry name" value="Transglut_core"/>
    <property type="match status" value="1"/>
</dbReference>
<dbReference type="EMBL" id="MK134375">
    <property type="protein sequence ID" value="QBQ85583.1"/>
    <property type="molecule type" value="Genomic_DNA"/>
</dbReference>
<organism evidence="2">
    <name type="scientific">Acinetobacter baumannii</name>
    <dbReference type="NCBI Taxonomy" id="470"/>
    <lineage>
        <taxon>Bacteria</taxon>
        <taxon>Pseudomonadati</taxon>
        <taxon>Pseudomonadota</taxon>
        <taxon>Gammaproteobacteria</taxon>
        <taxon>Moraxellales</taxon>
        <taxon>Moraxellaceae</taxon>
        <taxon>Acinetobacter</taxon>
        <taxon>Acinetobacter calcoaceticus/baumannii complex</taxon>
    </lineage>
</organism>
<name>A0A6G5PMU8_ACIBA</name>
<accession>A0A6G5PMU8</accession>
<keyword evidence="2" id="KW-0614">Plasmid</keyword>
<dbReference type="Gene3D" id="3.10.620.30">
    <property type="match status" value="1"/>
</dbReference>
<dbReference type="PANTHER" id="PTHR33490:SF3">
    <property type="entry name" value="CONSERVED INTEGRAL MEMBRANE PROTEIN"/>
    <property type="match status" value="1"/>
</dbReference>
<dbReference type="AlphaFoldDB" id="A0A6G5PMU8"/>
<feature type="domain" description="Transglutaminase-like" evidence="1">
    <location>
        <begin position="62"/>
        <end position="136"/>
    </location>
</feature>
<protein>
    <submittedName>
        <fullName evidence="2">Transglutaminase-like superfamily protein</fullName>
    </submittedName>
</protein>